<name>A0A1G6IRE9_9BACL</name>
<dbReference type="RefSeq" id="WP_143003440.1">
    <property type="nucleotide sequence ID" value="NZ_FMZA01000003.1"/>
</dbReference>
<reference evidence="1 2" key="1">
    <citation type="submission" date="2016-10" db="EMBL/GenBank/DDBJ databases">
        <authorList>
            <person name="de Groot N.N."/>
        </authorList>
    </citation>
    <scope>NUCLEOTIDE SEQUENCE [LARGE SCALE GENOMIC DNA]</scope>
    <source>
        <strain evidence="1 2">DSM 45514</strain>
    </source>
</reference>
<evidence type="ECO:0000313" key="2">
    <source>
        <dbReference type="Proteomes" id="UP000199387"/>
    </source>
</evidence>
<sequence length="180" mass="21048">MRHISLYRERDHPLIGGDHVRAHVSSNAIVEPPSSGDKVRPKTLLQCRESLRKLLPLRISRIFSGHGWEVTGPNRLIKHRWQKQEQREGEIRDLILSQLLTGAFPVNMNRNYPWWYRKHWVISICWNPRGITVTETDEGCCSIARCDSARLEALWRRNGCVLCRTVGMLSCYYQIRMQGR</sequence>
<accession>A0A1G6IRE9</accession>
<protein>
    <submittedName>
        <fullName evidence="1">Uncharacterized protein</fullName>
    </submittedName>
</protein>
<dbReference type="Proteomes" id="UP000199387">
    <property type="component" value="Unassembled WGS sequence"/>
</dbReference>
<dbReference type="InterPro" id="IPR036866">
    <property type="entry name" value="RibonucZ/Hydroxyglut_hydro"/>
</dbReference>
<dbReference type="AlphaFoldDB" id="A0A1G6IRE9"/>
<dbReference type="STRING" id="1236220.SAMN04488112_10320"/>
<dbReference type="SUPFAM" id="SSF56281">
    <property type="entry name" value="Metallo-hydrolase/oxidoreductase"/>
    <property type="match status" value="1"/>
</dbReference>
<proteinExistence type="predicted"/>
<evidence type="ECO:0000313" key="1">
    <source>
        <dbReference type="EMBL" id="SDC09003.1"/>
    </source>
</evidence>
<dbReference type="EMBL" id="FMZA01000003">
    <property type="protein sequence ID" value="SDC09003.1"/>
    <property type="molecule type" value="Genomic_DNA"/>
</dbReference>
<dbReference type="Gene3D" id="3.60.15.10">
    <property type="entry name" value="Ribonuclease Z/Hydroxyacylglutathione hydrolase-like"/>
    <property type="match status" value="1"/>
</dbReference>
<dbReference type="OrthoDB" id="2971563at2"/>
<gene>
    <name evidence="1" type="ORF">SAMN04488112_10320</name>
</gene>
<keyword evidence="2" id="KW-1185">Reference proteome</keyword>
<organism evidence="1 2">
    <name type="scientific">Melghirimyces thermohalophilus</name>
    <dbReference type="NCBI Taxonomy" id="1236220"/>
    <lineage>
        <taxon>Bacteria</taxon>
        <taxon>Bacillati</taxon>
        <taxon>Bacillota</taxon>
        <taxon>Bacilli</taxon>
        <taxon>Bacillales</taxon>
        <taxon>Thermoactinomycetaceae</taxon>
        <taxon>Melghirimyces</taxon>
    </lineage>
</organism>